<gene>
    <name evidence="1" type="ORF">FCALED_LOCUS16356</name>
</gene>
<proteinExistence type="predicted"/>
<dbReference type="AlphaFoldDB" id="A0A9N9IV74"/>
<keyword evidence="2" id="KW-1185">Reference proteome</keyword>
<dbReference type="Proteomes" id="UP000789570">
    <property type="component" value="Unassembled WGS sequence"/>
</dbReference>
<reference evidence="1" key="1">
    <citation type="submission" date="2021-06" db="EMBL/GenBank/DDBJ databases">
        <authorList>
            <person name="Kallberg Y."/>
            <person name="Tangrot J."/>
            <person name="Rosling A."/>
        </authorList>
    </citation>
    <scope>NUCLEOTIDE SEQUENCE</scope>
    <source>
        <strain evidence="1">UK204</strain>
    </source>
</reference>
<name>A0A9N9IV74_9GLOM</name>
<comment type="caution">
    <text evidence="1">The sequence shown here is derived from an EMBL/GenBank/DDBJ whole genome shotgun (WGS) entry which is preliminary data.</text>
</comment>
<accession>A0A9N9IV74</accession>
<dbReference type="EMBL" id="CAJVPQ010018648">
    <property type="protein sequence ID" value="CAG8751561.1"/>
    <property type="molecule type" value="Genomic_DNA"/>
</dbReference>
<dbReference type="OrthoDB" id="2445392at2759"/>
<feature type="non-terminal residue" evidence="1">
    <location>
        <position position="1"/>
    </location>
</feature>
<evidence type="ECO:0000313" key="1">
    <source>
        <dbReference type="EMBL" id="CAG8751561.1"/>
    </source>
</evidence>
<evidence type="ECO:0000313" key="2">
    <source>
        <dbReference type="Proteomes" id="UP000789570"/>
    </source>
</evidence>
<sequence>RKHILLPTKFKKPLVKNWNKYYAEYRSIEQLLEINQEYSLRTGTSISDYYFIAIDLDDL</sequence>
<organism evidence="1 2">
    <name type="scientific">Funneliformis caledonium</name>
    <dbReference type="NCBI Taxonomy" id="1117310"/>
    <lineage>
        <taxon>Eukaryota</taxon>
        <taxon>Fungi</taxon>
        <taxon>Fungi incertae sedis</taxon>
        <taxon>Mucoromycota</taxon>
        <taxon>Glomeromycotina</taxon>
        <taxon>Glomeromycetes</taxon>
        <taxon>Glomerales</taxon>
        <taxon>Glomeraceae</taxon>
        <taxon>Funneliformis</taxon>
    </lineage>
</organism>
<protein>
    <submittedName>
        <fullName evidence="1">9933_t:CDS:1</fullName>
    </submittedName>
</protein>